<reference evidence="1" key="1">
    <citation type="journal article" date="2014" name="Front. Microbiol.">
        <title>High frequency of phylogenetically diverse reductive dehalogenase-homologous genes in deep subseafloor sedimentary metagenomes.</title>
        <authorList>
            <person name="Kawai M."/>
            <person name="Futagami T."/>
            <person name="Toyoda A."/>
            <person name="Takaki Y."/>
            <person name="Nishi S."/>
            <person name="Hori S."/>
            <person name="Arai W."/>
            <person name="Tsubouchi T."/>
            <person name="Morono Y."/>
            <person name="Uchiyama I."/>
            <person name="Ito T."/>
            <person name="Fujiyama A."/>
            <person name="Inagaki F."/>
            <person name="Takami H."/>
        </authorList>
    </citation>
    <scope>NUCLEOTIDE SEQUENCE</scope>
    <source>
        <strain evidence="1">Expedition CK06-06</strain>
    </source>
</reference>
<comment type="caution">
    <text evidence="1">The sequence shown here is derived from an EMBL/GenBank/DDBJ whole genome shotgun (WGS) entry which is preliminary data.</text>
</comment>
<proteinExistence type="predicted"/>
<dbReference type="AlphaFoldDB" id="X1H4B6"/>
<name>X1H4B6_9ZZZZ</name>
<evidence type="ECO:0008006" key="2">
    <source>
        <dbReference type="Google" id="ProtNLM"/>
    </source>
</evidence>
<evidence type="ECO:0000313" key="1">
    <source>
        <dbReference type="EMBL" id="GAH64991.1"/>
    </source>
</evidence>
<organism evidence="1">
    <name type="scientific">marine sediment metagenome</name>
    <dbReference type="NCBI Taxonomy" id="412755"/>
    <lineage>
        <taxon>unclassified sequences</taxon>
        <taxon>metagenomes</taxon>
        <taxon>ecological metagenomes</taxon>
    </lineage>
</organism>
<sequence length="233" mass="26435">MGAETIAYNFTSDERDILQKWDTNITFPDLGYIPRFGQIIPINLNFSCIEESLLSYEGLGVSIIFKYGEITSSVKKYIDETNQIDFDYAIADSFDGNLNISVIFEGTNQINSMNINKSLQIANKMGTVIKILTILDNQMFIGNYYISINLTNELGQPMVGYEVLFEVLDQNDIVIFNITSITNVQGIASASLDFLRTGEDYRIRVSFMEEGIYFSTETLSTDIRIVDYLIIFL</sequence>
<accession>X1H4B6</accession>
<feature type="non-terminal residue" evidence="1">
    <location>
        <position position="233"/>
    </location>
</feature>
<dbReference type="EMBL" id="BARU01030590">
    <property type="protein sequence ID" value="GAH64991.1"/>
    <property type="molecule type" value="Genomic_DNA"/>
</dbReference>
<protein>
    <recommendedName>
        <fullName evidence="2">Big-1 domain-containing protein</fullName>
    </recommendedName>
</protein>
<gene>
    <name evidence="1" type="ORF">S03H2_48518</name>
</gene>